<reference evidence="2 3" key="1">
    <citation type="submission" date="2024-04" db="EMBL/GenBank/DDBJ databases">
        <authorList>
            <person name="Fracassetti M."/>
        </authorList>
    </citation>
    <scope>NUCLEOTIDE SEQUENCE [LARGE SCALE GENOMIC DNA]</scope>
</reference>
<feature type="region of interest" description="Disordered" evidence="1">
    <location>
        <begin position="19"/>
        <end position="55"/>
    </location>
</feature>
<keyword evidence="3" id="KW-1185">Reference proteome</keyword>
<dbReference type="EMBL" id="OZ034815">
    <property type="protein sequence ID" value="CAL1372790.1"/>
    <property type="molecule type" value="Genomic_DNA"/>
</dbReference>
<dbReference type="Proteomes" id="UP001497516">
    <property type="component" value="Chromosome 2"/>
</dbReference>
<dbReference type="AlphaFoldDB" id="A0AAV2DGS5"/>
<sequence length="83" mass="8809">MAIRFLSTSIRSVMAFDGGTESTTGGGCGGELDSSSSGSKELKPCLGKSSSRNGGKDWLKWGEGILSGTFKNWDRGRVLGNFW</sequence>
<accession>A0AAV2DGS5</accession>
<evidence type="ECO:0000256" key="1">
    <source>
        <dbReference type="SAM" id="MobiDB-lite"/>
    </source>
</evidence>
<evidence type="ECO:0000313" key="3">
    <source>
        <dbReference type="Proteomes" id="UP001497516"/>
    </source>
</evidence>
<protein>
    <submittedName>
        <fullName evidence="2">Uncharacterized protein</fullName>
    </submittedName>
</protein>
<organism evidence="2 3">
    <name type="scientific">Linum trigynum</name>
    <dbReference type="NCBI Taxonomy" id="586398"/>
    <lineage>
        <taxon>Eukaryota</taxon>
        <taxon>Viridiplantae</taxon>
        <taxon>Streptophyta</taxon>
        <taxon>Embryophyta</taxon>
        <taxon>Tracheophyta</taxon>
        <taxon>Spermatophyta</taxon>
        <taxon>Magnoliopsida</taxon>
        <taxon>eudicotyledons</taxon>
        <taxon>Gunneridae</taxon>
        <taxon>Pentapetalae</taxon>
        <taxon>rosids</taxon>
        <taxon>fabids</taxon>
        <taxon>Malpighiales</taxon>
        <taxon>Linaceae</taxon>
        <taxon>Linum</taxon>
    </lineage>
</organism>
<proteinExistence type="predicted"/>
<evidence type="ECO:0000313" key="2">
    <source>
        <dbReference type="EMBL" id="CAL1372790.1"/>
    </source>
</evidence>
<gene>
    <name evidence="2" type="ORF">LTRI10_LOCUS14765</name>
</gene>
<name>A0AAV2DGS5_9ROSI</name>